<feature type="transmembrane region" description="Helical" evidence="7">
    <location>
        <begin position="152"/>
        <end position="176"/>
    </location>
</feature>
<dbReference type="PANTHER" id="PTHR43005">
    <property type="entry name" value="BLR7065 PROTEIN"/>
    <property type="match status" value="1"/>
</dbReference>
<evidence type="ECO:0000256" key="5">
    <source>
        <dbReference type="ARBA" id="ARBA00022989"/>
    </source>
</evidence>
<dbReference type="CDD" id="cd06261">
    <property type="entry name" value="TM_PBP2"/>
    <property type="match status" value="1"/>
</dbReference>
<accession>A0A2D6YGX4</accession>
<evidence type="ECO:0000259" key="8">
    <source>
        <dbReference type="PROSITE" id="PS50928"/>
    </source>
</evidence>
<evidence type="ECO:0000313" key="9">
    <source>
        <dbReference type="EMBL" id="MAH62433.1"/>
    </source>
</evidence>
<feature type="domain" description="ABC transmembrane type-1" evidence="8">
    <location>
        <begin position="67"/>
        <end position="278"/>
    </location>
</feature>
<evidence type="ECO:0000256" key="1">
    <source>
        <dbReference type="ARBA" id="ARBA00004651"/>
    </source>
</evidence>
<name>A0A2D6YGX4_9DELT</name>
<evidence type="ECO:0000313" key="10">
    <source>
        <dbReference type="Proteomes" id="UP000226525"/>
    </source>
</evidence>
<dbReference type="InterPro" id="IPR000515">
    <property type="entry name" value="MetI-like"/>
</dbReference>
<organism evidence="9 10">
    <name type="scientific">SAR324 cluster bacterium</name>
    <dbReference type="NCBI Taxonomy" id="2024889"/>
    <lineage>
        <taxon>Bacteria</taxon>
        <taxon>Deltaproteobacteria</taxon>
        <taxon>SAR324 cluster</taxon>
    </lineage>
</organism>
<keyword evidence="3" id="KW-1003">Cell membrane</keyword>
<evidence type="ECO:0000256" key="3">
    <source>
        <dbReference type="ARBA" id="ARBA00022475"/>
    </source>
</evidence>
<reference evidence="10" key="1">
    <citation type="submission" date="2017-09" db="EMBL/GenBank/DDBJ databases">
        <title>The Reconstruction of 2,631 Draft Metagenome-Assembled Genomes from the Global Oceans.</title>
        <authorList>
            <person name="Tully B.J."/>
            <person name="Graham E.D."/>
            <person name="Heidelberg J.F."/>
        </authorList>
    </citation>
    <scope>NUCLEOTIDE SEQUENCE [LARGE SCALE GENOMIC DNA]</scope>
</reference>
<evidence type="ECO:0000256" key="6">
    <source>
        <dbReference type="ARBA" id="ARBA00023136"/>
    </source>
</evidence>
<dbReference type="GO" id="GO:0005886">
    <property type="term" value="C:plasma membrane"/>
    <property type="evidence" value="ECO:0007669"/>
    <property type="project" value="UniProtKB-SubCell"/>
</dbReference>
<dbReference type="Gene3D" id="1.10.3720.10">
    <property type="entry name" value="MetI-like"/>
    <property type="match status" value="1"/>
</dbReference>
<evidence type="ECO:0000256" key="4">
    <source>
        <dbReference type="ARBA" id="ARBA00022692"/>
    </source>
</evidence>
<feature type="transmembrane region" description="Helical" evidence="7">
    <location>
        <begin position="9"/>
        <end position="29"/>
    </location>
</feature>
<keyword evidence="4 7" id="KW-0812">Transmembrane</keyword>
<keyword evidence="2 7" id="KW-0813">Transport</keyword>
<protein>
    <submittedName>
        <fullName evidence="9">ABC transporter permease</fullName>
    </submittedName>
</protein>
<keyword evidence="5 7" id="KW-1133">Transmembrane helix</keyword>
<keyword evidence="6 7" id="KW-0472">Membrane</keyword>
<comment type="caution">
    <text evidence="9">The sequence shown here is derived from an EMBL/GenBank/DDBJ whole genome shotgun (WGS) entry which is preliminary data.</text>
</comment>
<dbReference type="Pfam" id="PF00528">
    <property type="entry name" value="BPD_transp_1"/>
    <property type="match status" value="1"/>
</dbReference>
<dbReference type="AlphaFoldDB" id="A0A2D6YGX4"/>
<dbReference type="InterPro" id="IPR035906">
    <property type="entry name" value="MetI-like_sf"/>
</dbReference>
<proteinExistence type="inferred from homology"/>
<feature type="transmembrane region" description="Helical" evidence="7">
    <location>
        <begin position="260"/>
        <end position="278"/>
    </location>
</feature>
<dbReference type="PROSITE" id="PS50928">
    <property type="entry name" value="ABC_TM1"/>
    <property type="match status" value="1"/>
</dbReference>
<feature type="transmembrane region" description="Helical" evidence="7">
    <location>
        <begin position="73"/>
        <end position="92"/>
    </location>
</feature>
<comment type="similarity">
    <text evidence="7">Belongs to the binding-protein-dependent transport system permease family.</text>
</comment>
<feature type="transmembrane region" description="Helical" evidence="7">
    <location>
        <begin position="197"/>
        <end position="216"/>
    </location>
</feature>
<dbReference type="PANTHER" id="PTHR43005:SF1">
    <property type="entry name" value="SPERMIDINE_PUTRESCINE TRANSPORT SYSTEM PERMEASE PROTEIN"/>
    <property type="match status" value="1"/>
</dbReference>
<dbReference type="GO" id="GO:0055085">
    <property type="term" value="P:transmembrane transport"/>
    <property type="evidence" value="ECO:0007669"/>
    <property type="project" value="InterPro"/>
</dbReference>
<feature type="transmembrane region" description="Helical" evidence="7">
    <location>
        <begin position="104"/>
        <end position="124"/>
    </location>
</feature>
<gene>
    <name evidence="9" type="ORF">CMN54_03075</name>
</gene>
<dbReference type="SUPFAM" id="SSF161098">
    <property type="entry name" value="MetI-like"/>
    <property type="match status" value="1"/>
</dbReference>
<evidence type="ECO:0000256" key="2">
    <source>
        <dbReference type="ARBA" id="ARBA00022448"/>
    </source>
</evidence>
<dbReference type="EMBL" id="NZEX01000031">
    <property type="protein sequence ID" value="MAH62433.1"/>
    <property type="molecule type" value="Genomic_DNA"/>
</dbReference>
<sequence>MQVSSKEKFWLTAPITFFLLVMLGFPLLLDLIYSVSEVTFENLLSPRLQGFENYLKTLQDPTYWDALAFSLKFGLTASLVQLILALFLAIYLEPLLARHPWLMAVLMAPMMVAPALIGLMYRLILHEFVGVIPYYLWEWVGDSPAFLGTENAFLTLVTIEILQWTPFALLILYTAYRAIPTHLREAARMDGANSAQLLLLVELPNMMPVILLTFFIRFIDSFRVFDNIYVLVGSGAGGTSTSLSIYIYKAFFRGGNIGQAVAASVLLFLAALLLIALLERFSRRMETT</sequence>
<evidence type="ECO:0000256" key="7">
    <source>
        <dbReference type="RuleBase" id="RU363032"/>
    </source>
</evidence>
<comment type="subcellular location">
    <subcellularLocation>
        <location evidence="1 7">Cell membrane</location>
        <topology evidence="1 7">Multi-pass membrane protein</topology>
    </subcellularLocation>
</comment>
<dbReference type="Proteomes" id="UP000226525">
    <property type="component" value="Unassembled WGS sequence"/>
</dbReference>